<feature type="non-terminal residue" evidence="3">
    <location>
        <position position="1"/>
    </location>
</feature>
<dbReference type="Proteomes" id="UP000587655">
    <property type="component" value="Unassembled WGS sequence"/>
</dbReference>
<feature type="compositionally biased region" description="Low complexity" evidence="2">
    <location>
        <begin position="506"/>
        <end position="517"/>
    </location>
</feature>
<feature type="compositionally biased region" description="Polar residues" evidence="2">
    <location>
        <begin position="178"/>
        <end position="193"/>
    </location>
</feature>
<evidence type="ECO:0000313" key="3">
    <source>
        <dbReference type="EMBL" id="NXA25492.1"/>
    </source>
</evidence>
<organism evidence="3 4">
    <name type="scientific">Ibidorhyncha struthersii</name>
    <dbReference type="NCBI Taxonomy" id="425643"/>
    <lineage>
        <taxon>Eukaryota</taxon>
        <taxon>Metazoa</taxon>
        <taxon>Chordata</taxon>
        <taxon>Craniata</taxon>
        <taxon>Vertebrata</taxon>
        <taxon>Euteleostomi</taxon>
        <taxon>Archelosauria</taxon>
        <taxon>Archosauria</taxon>
        <taxon>Dinosauria</taxon>
        <taxon>Saurischia</taxon>
        <taxon>Theropoda</taxon>
        <taxon>Coelurosauria</taxon>
        <taxon>Aves</taxon>
        <taxon>Neognathae</taxon>
        <taxon>Neoaves</taxon>
        <taxon>Charadriiformes</taxon>
        <taxon>Charadriidae</taxon>
        <taxon>Ibidorhyncha</taxon>
    </lineage>
</organism>
<accession>A0A7K7UB30</accession>
<proteinExistence type="predicted"/>
<feature type="region of interest" description="Disordered" evidence="2">
    <location>
        <begin position="178"/>
        <end position="229"/>
    </location>
</feature>
<feature type="coiled-coil region" evidence="1">
    <location>
        <begin position="557"/>
        <end position="594"/>
    </location>
</feature>
<gene>
    <name evidence="3" type="primary">Ccdc157</name>
    <name evidence="3" type="ORF">IBISTR_R02819</name>
</gene>
<evidence type="ECO:0000313" key="4">
    <source>
        <dbReference type="Proteomes" id="UP000587655"/>
    </source>
</evidence>
<reference evidence="3 4" key="1">
    <citation type="submission" date="2019-09" db="EMBL/GenBank/DDBJ databases">
        <title>Bird 10,000 Genomes (B10K) Project - Family phase.</title>
        <authorList>
            <person name="Zhang G."/>
        </authorList>
    </citation>
    <scope>NUCLEOTIDE SEQUENCE [LARGE SCALE GENOMIC DNA]</scope>
    <source>
        <strain evidence="3">B10K-DU-030-25</strain>
    </source>
</reference>
<feature type="compositionally biased region" description="Polar residues" evidence="2">
    <location>
        <begin position="213"/>
        <end position="228"/>
    </location>
</feature>
<feature type="coiled-coil region" evidence="1">
    <location>
        <begin position="300"/>
        <end position="377"/>
    </location>
</feature>
<name>A0A7K7UB30_9CHAR</name>
<evidence type="ECO:0000256" key="2">
    <source>
        <dbReference type="SAM" id="MobiDB-lite"/>
    </source>
</evidence>
<dbReference type="AlphaFoldDB" id="A0A7K7UB30"/>
<dbReference type="PANTHER" id="PTHR43696:SF9">
    <property type="entry name" value="COILED-COIL DOMAIN-CONTAINING PROTEIN 157"/>
    <property type="match status" value="1"/>
</dbReference>
<comment type="caution">
    <text evidence="3">The sequence shown here is derived from an EMBL/GenBank/DDBJ whole genome shotgun (WGS) entry which is preliminary data.</text>
</comment>
<feature type="region of interest" description="Disordered" evidence="2">
    <location>
        <begin position="486"/>
        <end position="518"/>
    </location>
</feature>
<keyword evidence="4" id="KW-1185">Reference proteome</keyword>
<dbReference type="InterPro" id="IPR029681">
    <property type="entry name" value="CCDC157"/>
</dbReference>
<evidence type="ECO:0000256" key="1">
    <source>
        <dbReference type="SAM" id="Coils"/>
    </source>
</evidence>
<feature type="compositionally biased region" description="Basic and acidic residues" evidence="2">
    <location>
        <begin position="493"/>
        <end position="505"/>
    </location>
</feature>
<dbReference type="EMBL" id="VZSZ01007555">
    <property type="protein sequence ID" value="NXA25492.1"/>
    <property type="molecule type" value="Genomic_DNA"/>
</dbReference>
<sequence>MAHLLGHPGCMESLRADLRDLQAAIADVSSRAGAVRFPSWKFPNKVSCDLDLAALLEQYSYAENDPEFNQHSHVVLLELVIDRLLLLLQSFTGYAENLLSDQAVPPAQGVGPCMSTGLTVRRYWCSMLKLGAFYQQLLAEKKACRKENPMLQSTPKAEKPKKEHLKRCSPAALELRTSTEVAQSASPRPSSGTCVPDGNDSRSSLPRAACSMAESSRSIPTQTTTSSLGPCDTCASAQASLREVGKTITGICQSQNIPSALSRFREMVEDTTGRRTLSAKDMSYWASEQSKDLSRISKHLQMLLQQVNPLKSELEESEKQKDKLRKQIEDFSQLLQVEKETQAQQRKEAEQSLEVKNKEYLEAVARLEQDKDDLRRGMVLFSPSCSAWPKVLCLSSEVTKTTLLEEMKTTMVAKSQVLELEEKVQLLIGQRESLSQELSTTTTQLEKEKVKVESVLRHEESLQAKQRALLQQLDSLDQEREELRASLGEAEEDKARLAEQLEESRQQSGQQLRAQQANVSRLEEQARELKERERLLVFFPELHVPTETQFQSTGNLTEDMEKQLQANSIRISVLEQENVRLRSALAKVKAAAEQGVLK</sequence>
<feature type="non-terminal residue" evidence="3">
    <location>
        <position position="598"/>
    </location>
</feature>
<protein>
    <submittedName>
        <fullName evidence="3">CC157 protein</fullName>
    </submittedName>
</protein>
<dbReference type="PANTHER" id="PTHR43696">
    <property type="entry name" value="COILED-COIL DOMAIN-CONTAINING PROTEIN 157"/>
    <property type="match status" value="1"/>
</dbReference>
<keyword evidence="1" id="KW-0175">Coiled coil</keyword>